<gene>
    <name evidence="11" type="ORF">O1R50_14590</name>
</gene>
<organism evidence="11 12">
    <name type="scientific">Glycomyces luteolus</name>
    <dbReference type="NCBI Taxonomy" id="2670330"/>
    <lineage>
        <taxon>Bacteria</taxon>
        <taxon>Bacillati</taxon>
        <taxon>Actinomycetota</taxon>
        <taxon>Actinomycetes</taxon>
        <taxon>Glycomycetales</taxon>
        <taxon>Glycomycetaceae</taxon>
        <taxon>Glycomyces</taxon>
    </lineage>
</organism>
<dbReference type="RefSeq" id="WP_270110808.1">
    <property type="nucleotide sequence ID" value="NZ_JAPZVP010000010.1"/>
</dbReference>
<dbReference type="Gene3D" id="3.20.20.80">
    <property type="entry name" value="Glycosidases"/>
    <property type="match status" value="1"/>
</dbReference>
<dbReference type="Proteomes" id="UP001146067">
    <property type="component" value="Unassembled WGS sequence"/>
</dbReference>
<dbReference type="InterPro" id="IPR018087">
    <property type="entry name" value="Glyco_hydro_5_CS"/>
</dbReference>
<dbReference type="GO" id="GO:0030245">
    <property type="term" value="P:cellulose catabolic process"/>
    <property type="evidence" value="ECO:0007669"/>
    <property type="project" value="UniProtKB-KW"/>
</dbReference>
<dbReference type="SMART" id="SM00637">
    <property type="entry name" value="CBD_II"/>
    <property type="match status" value="1"/>
</dbReference>
<evidence type="ECO:0000256" key="2">
    <source>
        <dbReference type="ARBA" id="ARBA00022729"/>
    </source>
</evidence>
<evidence type="ECO:0000256" key="7">
    <source>
        <dbReference type="ARBA" id="ARBA00023326"/>
    </source>
</evidence>
<dbReference type="Pfam" id="PF00150">
    <property type="entry name" value="Cellulase"/>
    <property type="match status" value="1"/>
</dbReference>
<dbReference type="GO" id="GO:0030247">
    <property type="term" value="F:polysaccharide binding"/>
    <property type="evidence" value="ECO:0007669"/>
    <property type="project" value="UniProtKB-UniRule"/>
</dbReference>
<protein>
    <recommendedName>
        <fullName evidence="8">Endoglucanase</fullName>
        <ecNumber evidence="8">3.2.1.4</ecNumber>
    </recommendedName>
</protein>
<dbReference type="InterPro" id="IPR012291">
    <property type="entry name" value="CBM2_carb-bd_dom_sf"/>
</dbReference>
<name>A0A9X3PCE0_9ACTN</name>
<evidence type="ECO:0000256" key="5">
    <source>
        <dbReference type="ARBA" id="ARBA00023277"/>
    </source>
</evidence>
<evidence type="ECO:0000313" key="12">
    <source>
        <dbReference type="Proteomes" id="UP001146067"/>
    </source>
</evidence>
<dbReference type="AlphaFoldDB" id="A0A9X3PCE0"/>
<dbReference type="Pfam" id="PF00553">
    <property type="entry name" value="CBM_2"/>
    <property type="match status" value="1"/>
</dbReference>
<dbReference type="Gene3D" id="2.60.40.290">
    <property type="match status" value="1"/>
</dbReference>
<evidence type="ECO:0000256" key="8">
    <source>
        <dbReference type="RuleBase" id="RU361153"/>
    </source>
</evidence>
<dbReference type="InterPro" id="IPR017853">
    <property type="entry name" value="GH"/>
</dbReference>
<feature type="compositionally biased region" description="Low complexity" evidence="9">
    <location>
        <begin position="355"/>
        <end position="368"/>
    </location>
</feature>
<dbReference type="SUPFAM" id="SSF49384">
    <property type="entry name" value="Carbohydrate-binding domain"/>
    <property type="match status" value="1"/>
</dbReference>
<evidence type="ECO:0000256" key="6">
    <source>
        <dbReference type="ARBA" id="ARBA00023295"/>
    </source>
</evidence>
<comment type="caution">
    <text evidence="11">The sequence shown here is derived from an EMBL/GenBank/DDBJ whole genome shotgun (WGS) entry which is preliminary data.</text>
</comment>
<evidence type="ECO:0000259" key="10">
    <source>
        <dbReference type="PROSITE" id="PS51173"/>
    </source>
</evidence>
<keyword evidence="3 8" id="KW-0378">Hydrolase</keyword>
<evidence type="ECO:0000256" key="1">
    <source>
        <dbReference type="ARBA" id="ARBA00000966"/>
    </source>
</evidence>
<keyword evidence="7 8" id="KW-0624">Polysaccharide degradation</keyword>
<dbReference type="SUPFAM" id="SSF51445">
    <property type="entry name" value="(Trans)glycosidases"/>
    <property type="match status" value="1"/>
</dbReference>
<dbReference type="InterPro" id="IPR008965">
    <property type="entry name" value="CBM2/CBM3_carb-bd_dom_sf"/>
</dbReference>
<evidence type="ECO:0000256" key="9">
    <source>
        <dbReference type="SAM" id="MobiDB-lite"/>
    </source>
</evidence>
<comment type="catalytic activity">
    <reaction evidence="1 8">
        <text>Endohydrolysis of (1-&gt;4)-beta-D-glucosidic linkages in cellulose, lichenin and cereal beta-D-glucans.</text>
        <dbReference type="EC" id="3.2.1.4"/>
    </reaction>
</comment>
<feature type="domain" description="CBM2" evidence="10">
    <location>
        <begin position="367"/>
        <end position="469"/>
    </location>
</feature>
<dbReference type="GO" id="GO:0008810">
    <property type="term" value="F:cellulase activity"/>
    <property type="evidence" value="ECO:0007669"/>
    <property type="project" value="UniProtKB-EC"/>
</dbReference>
<dbReference type="InterPro" id="IPR001547">
    <property type="entry name" value="Glyco_hydro_5"/>
</dbReference>
<dbReference type="PROSITE" id="PS00659">
    <property type="entry name" value="GLYCOSYL_HYDROL_F5"/>
    <property type="match status" value="1"/>
</dbReference>
<keyword evidence="6 8" id="KW-0326">Glycosidase</keyword>
<keyword evidence="5 8" id="KW-0119">Carbohydrate metabolism</keyword>
<dbReference type="InterPro" id="IPR001919">
    <property type="entry name" value="CBD2"/>
</dbReference>
<feature type="region of interest" description="Disordered" evidence="9">
    <location>
        <begin position="343"/>
        <end position="371"/>
    </location>
</feature>
<sequence length="469" mass="50379">METGSPDAAPARRRLTRRRRMRKWLMATAAALAVAFAGVWQLIPASAQQTGGFSIEGTRLIDANGNPFIMRGSTHPDVWYQGEFESFGEISDLGANTVRVVLGSGQRNWGTTSGARVQQIVDECKAQRLICVLEVHDTTGYGEEAGAASLDQAVTYWEGLYSVLEGEEAYVLINIGNEPIGNTNPAQWTQATVNAVDRMRDIGFEHTLVVDAPNWGQDWTNTMRDNAPAVAAADPLGNTLFSVHMYQVYSSPQTVIDYFDAFEAMNLPLIVGEYADTHQGSTVAWETIQSEAHARGIGWIGWSYSGNSDPILDQVLSFDPNQMTTYGERIFESTYGIGNTAERASVYGDDPDPTTPTSTPSDDPTTGGPAEGDCTAKIAVVSSWGGGWQGNVTVTADQGAVDGWRLTWTWAGATRITSSWNADLTASGAGVTAQDVGWNASVASGQSREVFGFIASSPTEMPAVTCEAI</sequence>
<keyword evidence="2" id="KW-0732">Signal</keyword>
<reference evidence="11" key="1">
    <citation type="submission" date="2022-12" db="EMBL/GenBank/DDBJ databases">
        <title>Gycomyces niveus sp.nov.,a novel actinomycete isolated from soil in Shouguan.</title>
        <authorList>
            <person name="Yang X."/>
        </authorList>
    </citation>
    <scope>NUCLEOTIDE SEQUENCE</scope>
    <source>
        <strain evidence="11">NEAU-A15</strain>
    </source>
</reference>
<dbReference type="EC" id="3.2.1.4" evidence="8"/>
<evidence type="ECO:0000313" key="11">
    <source>
        <dbReference type="EMBL" id="MDA1360855.1"/>
    </source>
</evidence>
<dbReference type="PANTHER" id="PTHR34142">
    <property type="entry name" value="ENDO-BETA-1,4-GLUCANASE A"/>
    <property type="match status" value="1"/>
</dbReference>
<accession>A0A9X3PCE0</accession>
<dbReference type="PANTHER" id="PTHR34142:SF1">
    <property type="entry name" value="GLYCOSIDE HYDROLASE FAMILY 5 DOMAIN-CONTAINING PROTEIN"/>
    <property type="match status" value="1"/>
</dbReference>
<evidence type="ECO:0000256" key="4">
    <source>
        <dbReference type="ARBA" id="ARBA00023001"/>
    </source>
</evidence>
<keyword evidence="12" id="KW-1185">Reference proteome</keyword>
<evidence type="ECO:0000256" key="3">
    <source>
        <dbReference type="ARBA" id="ARBA00022801"/>
    </source>
</evidence>
<proteinExistence type="inferred from homology"/>
<comment type="similarity">
    <text evidence="8">Belongs to the glycosyl hydrolase 5 (cellulase A) family.</text>
</comment>
<dbReference type="EMBL" id="JAPZVP010000010">
    <property type="protein sequence ID" value="MDA1360855.1"/>
    <property type="molecule type" value="Genomic_DNA"/>
</dbReference>
<dbReference type="PROSITE" id="PS51173">
    <property type="entry name" value="CBM2"/>
    <property type="match status" value="1"/>
</dbReference>
<keyword evidence="4 8" id="KW-0136">Cellulose degradation</keyword>